<dbReference type="PANTHER" id="PTHR10836:SF76">
    <property type="entry name" value="GLYCERALDEHYDE-3-PHOSPHATE DEHYDROGENASE-RELATED"/>
    <property type="match status" value="1"/>
</dbReference>
<evidence type="ECO:0000259" key="4">
    <source>
        <dbReference type="Pfam" id="PF00487"/>
    </source>
</evidence>
<dbReference type="SUPFAM" id="SSF55347">
    <property type="entry name" value="Glyceraldehyde-3-phosphate dehydrogenase-like, C-terminal domain"/>
    <property type="match status" value="1"/>
</dbReference>
<protein>
    <submittedName>
        <fullName evidence="6">Uncharacterized protein</fullName>
    </submittedName>
</protein>
<evidence type="ECO:0000313" key="6">
    <source>
        <dbReference type="EMBL" id="KAL3114276.1"/>
    </source>
</evidence>
<dbReference type="Proteomes" id="UP001620626">
    <property type="component" value="Unassembled WGS sequence"/>
</dbReference>
<dbReference type="InterPro" id="IPR020829">
    <property type="entry name" value="GlycerAld_3-P_DH_cat"/>
</dbReference>
<gene>
    <name evidence="6" type="ORF">niasHT_014120</name>
</gene>
<comment type="catalytic activity">
    <reaction evidence="3">
        <text>D-glyceraldehyde 3-phosphate + phosphate + NAD(+) = (2R)-3-phospho-glyceroyl phosphate + NADH + H(+)</text>
        <dbReference type="Rhea" id="RHEA:10300"/>
        <dbReference type="ChEBI" id="CHEBI:15378"/>
        <dbReference type="ChEBI" id="CHEBI:43474"/>
        <dbReference type="ChEBI" id="CHEBI:57540"/>
        <dbReference type="ChEBI" id="CHEBI:57604"/>
        <dbReference type="ChEBI" id="CHEBI:57945"/>
        <dbReference type="ChEBI" id="CHEBI:59776"/>
        <dbReference type="EC" id="1.2.1.12"/>
    </reaction>
</comment>
<organism evidence="6 7">
    <name type="scientific">Heterodera trifolii</name>
    <dbReference type="NCBI Taxonomy" id="157864"/>
    <lineage>
        <taxon>Eukaryota</taxon>
        <taxon>Metazoa</taxon>
        <taxon>Ecdysozoa</taxon>
        <taxon>Nematoda</taxon>
        <taxon>Chromadorea</taxon>
        <taxon>Rhabditida</taxon>
        <taxon>Tylenchina</taxon>
        <taxon>Tylenchomorpha</taxon>
        <taxon>Tylenchoidea</taxon>
        <taxon>Heteroderidae</taxon>
        <taxon>Heteroderinae</taxon>
        <taxon>Heterodera</taxon>
    </lineage>
</organism>
<evidence type="ECO:0000256" key="2">
    <source>
        <dbReference type="ARBA" id="ARBA00023002"/>
    </source>
</evidence>
<proteinExistence type="inferred from homology"/>
<keyword evidence="2" id="KW-0560">Oxidoreductase</keyword>
<dbReference type="GO" id="GO:0004365">
    <property type="term" value="F:glyceraldehyde-3-phosphate dehydrogenase (NAD+) (phosphorylating) activity"/>
    <property type="evidence" value="ECO:0007669"/>
    <property type="project" value="UniProtKB-EC"/>
</dbReference>
<dbReference type="PANTHER" id="PTHR10836">
    <property type="entry name" value="GLYCERALDEHYDE 3-PHOSPHATE DEHYDROGENASE"/>
    <property type="match status" value="1"/>
</dbReference>
<keyword evidence="7" id="KW-1185">Reference proteome</keyword>
<dbReference type="EMBL" id="JBICBT010000422">
    <property type="protein sequence ID" value="KAL3114276.1"/>
    <property type="molecule type" value="Genomic_DNA"/>
</dbReference>
<comment type="caution">
    <text evidence="6">The sequence shown here is derived from an EMBL/GenBank/DDBJ whole genome shotgun (WGS) entry which is preliminary data.</text>
</comment>
<feature type="domain" description="Fatty acid desaturase" evidence="4">
    <location>
        <begin position="38"/>
        <end position="138"/>
    </location>
</feature>
<comment type="similarity">
    <text evidence="1">Belongs to the glyceraldehyde-3-phosphate dehydrogenase family.</text>
</comment>
<reference evidence="6 7" key="1">
    <citation type="submission" date="2024-10" db="EMBL/GenBank/DDBJ databases">
        <authorList>
            <person name="Kim D."/>
        </authorList>
    </citation>
    <scope>NUCLEOTIDE SEQUENCE [LARGE SCALE GENOMIC DNA]</scope>
    <source>
        <strain evidence="6">BH-2024</strain>
    </source>
</reference>
<name>A0ABD2LGE6_9BILA</name>
<dbReference type="InterPro" id="IPR020831">
    <property type="entry name" value="GlycerAld/Erythrose_P_DH"/>
</dbReference>
<dbReference type="Pfam" id="PF02800">
    <property type="entry name" value="Gp_dh_C"/>
    <property type="match status" value="1"/>
</dbReference>
<sequence>MQPLPCILPFAHPKICRSFDVLRSRVRSLGLLRADDAFFVLKFVQRWWNDFCGYVCGNLMQGFSLGGWKEQHNVHHAAPNVDGRDGDLDLLPLWATIGTQLKRIDGASPLAHLLPFQHLYWSFALPLLRFSWLLQSVQFVCQMRHSFYDIHRQRALAVKKAANGKLKGILAYTEDQVVSTDFLGDSHSSIFDAGACISLNPHFVKLVSWYDNEFGYSCRLVDLITHCASKA</sequence>
<dbReference type="Gene3D" id="3.30.360.10">
    <property type="entry name" value="Dihydrodipicolinate Reductase, domain 2"/>
    <property type="match status" value="1"/>
</dbReference>
<dbReference type="InterPro" id="IPR005804">
    <property type="entry name" value="FA_desaturase_dom"/>
</dbReference>
<feature type="domain" description="Glyceraldehyde 3-phosphate dehydrogenase catalytic" evidence="5">
    <location>
        <begin position="157"/>
        <end position="210"/>
    </location>
</feature>
<evidence type="ECO:0000256" key="1">
    <source>
        <dbReference type="ARBA" id="ARBA00007406"/>
    </source>
</evidence>
<dbReference type="Pfam" id="PF00487">
    <property type="entry name" value="FA_desaturase"/>
    <property type="match status" value="1"/>
</dbReference>
<evidence type="ECO:0000259" key="5">
    <source>
        <dbReference type="Pfam" id="PF02800"/>
    </source>
</evidence>
<evidence type="ECO:0000256" key="3">
    <source>
        <dbReference type="ARBA" id="ARBA00047698"/>
    </source>
</evidence>
<evidence type="ECO:0000313" key="7">
    <source>
        <dbReference type="Proteomes" id="UP001620626"/>
    </source>
</evidence>
<dbReference type="AlphaFoldDB" id="A0ABD2LGE6"/>
<accession>A0ABD2LGE6</accession>